<keyword evidence="3" id="KW-0645">Protease</keyword>
<dbReference type="GO" id="GO:0008233">
    <property type="term" value="F:peptidase activity"/>
    <property type="evidence" value="ECO:0007669"/>
    <property type="project" value="UniProtKB-KW"/>
</dbReference>
<evidence type="ECO:0000259" key="2">
    <source>
        <dbReference type="SMART" id="SM00460"/>
    </source>
</evidence>
<keyword evidence="4" id="KW-1185">Reference proteome</keyword>
<dbReference type="Pfam" id="PF08379">
    <property type="entry name" value="Bact_transglu_N"/>
    <property type="match status" value="1"/>
</dbReference>
<dbReference type="Proteomes" id="UP000199088">
    <property type="component" value="Unassembled WGS sequence"/>
</dbReference>
<proteinExistence type="predicted"/>
<evidence type="ECO:0000313" key="3">
    <source>
        <dbReference type="EMBL" id="SDO86405.1"/>
    </source>
</evidence>
<dbReference type="InterPro" id="IPR038765">
    <property type="entry name" value="Papain-like_cys_pep_sf"/>
</dbReference>
<gene>
    <name evidence="3" type="ORF">SAMN05660199_02704</name>
</gene>
<dbReference type="AlphaFoldDB" id="A0A1H0N1K4"/>
<dbReference type="PANTHER" id="PTHR33490">
    <property type="entry name" value="BLR5614 PROTEIN-RELATED"/>
    <property type="match status" value="1"/>
</dbReference>
<dbReference type="STRING" id="1052260.SAMN05660199_02704"/>
<protein>
    <submittedName>
        <fullName evidence="3">Transglutaminase-like enzyme, putative cysteine protease</fullName>
    </submittedName>
</protein>
<dbReference type="InterPro" id="IPR013589">
    <property type="entry name" value="Bac_transglu_N"/>
</dbReference>
<dbReference type="Pfam" id="PF01841">
    <property type="entry name" value="Transglut_core"/>
    <property type="match status" value="1"/>
</dbReference>
<sequence>MTPVSQSQSQRLPEPVTGPMPRSAVPQTGQFQAQPATPSVERWRLQVVHRTKFSYAGPVRSSYNEARMTPENTTRQTTLRSRVEVEPAATMHAYRDYWGSTVTAFDLHGPHRELAVVATSVVEAGPEPEQAAVVSWEALGDADVVDRFGEMLRPTRLTAMDAPVVRAARDVVGDADPREAGHRISRFVHDHMQYLSGSTNVKTNAMQAWTSGKGVCQDMAHVSVGLLRALGIPARYVSGYLHPKPGAPIGEAVRGESHAWVEWWDGSWTGYDPTNVVEIGTRHVTLGRGRDYKDVPPLKGIFSGPRSEGHSVVVEVTRLA</sequence>
<dbReference type="SUPFAM" id="SSF54001">
    <property type="entry name" value="Cysteine proteinases"/>
    <property type="match status" value="1"/>
</dbReference>
<dbReference type="SMART" id="SM00460">
    <property type="entry name" value="TGc"/>
    <property type="match status" value="1"/>
</dbReference>
<dbReference type="GO" id="GO:0006508">
    <property type="term" value="P:proteolysis"/>
    <property type="evidence" value="ECO:0007669"/>
    <property type="project" value="UniProtKB-KW"/>
</dbReference>
<feature type="domain" description="Transglutaminase-like" evidence="2">
    <location>
        <begin position="208"/>
        <end position="275"/>
    </location>
</feature>
<feature type="region of interest" description="Disordered" evidence="1">
    <location>
        <begin position="1"/>
        <end position="38"/>
    </location>
</feature>
<dbReference type="PANTHER" id="PTHR33490:SF6">
    <property type="entry name" value="SLL1049 PROTEIN"/>
    <property type="match status" value="1"/>
</dbReference>
<dbReference type="Gene3D" id="3.10.620.30">
    <property type="match status" value="1"/>
</dbReference>
<name>A0A1H0N1K4_9ACTN</name>
<organism evidence="3 4">
    <name type="scientific">Klenkia soli</name>
    <dbReference type="NCBI Taxonomy" id="1052260"/>
    <lineage>
        <taxon>Bacteria</taxon>
        <taxon>Bacillati</taxon>
        <taxon>Actinomycetota</taxon>
        <taxon>Actinomycetes</taxon>
        <taxon>Geodermatophilales</taxon>
        <taxon>Geodermatophilaceae</taxon>
        <taxon>Klenkia</taxon>
    </lineage>
</organism>
<feature type="compositionally biased region" description="Polar residues" evidence="1">
    <location>
        <begin position="1"/>
        <end position="11"/>
    </location>
</feature>
<evidence type="ECO:0000313" key="4">
    <source>
        <dbReference type="Proteomes" id="UP000199088"/>
    </source>
</evidence>
<feature type="compositionally biased region" description="Polar residues" evidence="1">
    <location>
        <begin position="25"/>
        <end position="37"/>
    </location>
</feature>
<dbReference type="InterPro" id="IPR002931">
    <property type="entry name" value="Transglutaminase-like"/>
</dbReference>
<dbReference type="EMBL" id="FNIR01000008">
    <property type="protein sequence ID" value="SDO86405.1"/>
    <property type="molecule type" value="Genomic_DNA"/>
</dbReference>
<keyword evidence="3" id="KW-0378">Hydrolase</keyword>
<accession>A0A1H0N1K4</accession>
<evidence type="ECO:0000256" key="1">
    <source>
        <dbReference type="SAM" id="MobiDB-lite"/>
    </source>
</evidence>
<reference evidence="4" key="1">
    <citation type="submission" date="2016-10" db="EMBL/GenBank/DDBJ databases">
        <authorList>
            <person name="Varghese N."/>
            <person name="Submissions S."/>
        </authorList>
    </citation>
    <scope>NUCLEOTIDE SEQUENCE [LARGE SCALE GENOMIC DNA]</scope>
    <source>
        <strain evidence="4">DSM 45843</strain>
    </source>
</reference>